<gene>
    <name evidence="2" type="ORF">EJB05_09702</name>
    <name evidence="1" type="ORF">EJB05_55942</name>
</gene>
<dbReference type="EMBL" id="RWGY01000817">
    <property type="protein sequence ID" value="TVT98712.1"/>
    <property type="molecule type" value="Genomic_DNA"/>
</dbReference>
<dbReference type="Gramene" id="TVT98712">
    <property type="protein sequence ID" value="TVT98712"/>
    <property type="gene ID" value="EJB05_55942"/>
</dbReference>
<evidence type="ECO:0000313" key="1">
    <source>
        <dbReference type="EMBL" id="TVT98712.1"/>
    </source>
</evidence>
<comment type="caution">
    <text evidence="1">The sequence shown here is derived from an EMBL/GenBank/DDBJ whole genome shotgun (WGS) entry which is preliminary data.</text>
</comment>
<protein>
    <submittedName>
        <fullName evidence="1">Uncharacterized protein</fullName>
    </submittedName>
</protein>
<accession>A0A5J9SIC7</accession>
<dbReference type="AlphaFoldDB" id="A0A5J9SIC7"/>
<feature type="non-terminal residue" evidence="1">
    <location>
        <position position="1"/>
    </location>
</feature>
<dbReference type="EMBL" id="RWGY01000005">
    <property type="protein sequence ID" value="TVU43253.1"/>
    <property type="molecule type" value="Genomic_DNA"/>
</dbReference>
<keyword evidence="3" id="KW-1185">Reference proteome</keyword>
<evidence type="ECO:0000313" key="3">
    <source>
        <dbReference type="Proteomes" id="UP000324897"/>
    </source>
</evidence>
<dbReference type="Proteomes" id="UP000324897">
    <property type="component" value="Unassembled WGS sequence"/>
</dbReference>
<sequence length="169" mass="18179">MATEIACDGKPAPLFLSVSVGGLFFSLRLLVPVGRAWWAEVWKSGGAADQLQRVWAWTSGGACLSRLWAENEINDDIHGGGASPTARLALHGGAVLIFRRCFKPALMRTSFLLLESCMVPSSCGEANAWVRRHRDALTRASRARRLTDAAAAPAFTGASILMSRCVLPP</sequence>
<name>A0A5J9SIC7_9POAL</name>
<organism evidence="1 3">
    <name type="scientific">Eragrostis curvula</name>
    <name type="common">weeping love grass</name>
    <dbReference type="NCBI Taxonomy" id="38414"/>
    <lineage>
        <taxon>Eukaryota</taxon>
        <taxon>Viridiplantae</taxon>
        <taxon>Streptophyta</taxon>
        <taxon>Embryophyta</taxon>
        <taxon>Tracheophyta</taxon>
        <taxon>Spermatophyta</taxon>
        <taxon>Magnoliopsida</taxon>
        <taxon>Liliopsida</taxon>
        <taxon>Poales</taxon>
        <taxon>Poaceae</taxon>
        <taxon>PACMAD clade</taxon>
        <taxon>Chloridoideae</taxon>
        <taxon>Eragrostideae</taxon>
        <taxon>Eragrostidinae</taxon>
        <taxon>Eragrostis</taxon>
    </lineage>
</organism>
<dbReference type="Gramene" id="TVU43253">
    <property type="protein sequence ID" value="TVU43253"/>
    <property type="gene ID" value="EJB05_09702"/>
</dbReference>
<evidence type="ECO:0000313" key="2">
    <source>
        <dbReference type="EMBL" id="TVU43253.1"/>
    </source>
</evidence>
<proteinExistence type="predicted"/>
<reference evidence="1 3" key="1">
    <citation type="journal article" date="2019" name="Sci. Rep.">
        <title>A high-quality genome of Eragrostis curvula grass provides insights into Poaceae evolution and supports new strategies to enhance forage quality.</title>
        <authorList>
            <person name="Carballo J."/>
            <person name="Santos B.A.C.M."/>
            <person name="Zappacosta D."/>
            <person name="Garbus I."/>
            <person name="Selva J.P."/>
            <person name="Gallo C.A."/>
            <person name="Diaz A."/>
            <person name="Albertini E."/>
            <person name="Caccamo M."/>
            <person name="Echenique V."/>
        </authorList>
    </citation>
    <scope>NUCLEOTIDE SEQUENCE [LARGE SCALE GENOMIC DNA]</scope>
    <source>
        <strain evidence="3">cv. Victoria</strain>
        <tissue evidence="1">Leaf</tissue>
    </source>
</reference>